<dbReference type="Pfam" id="PF12849">
    <property type="entry name" value="PBP_like_2"/>
    <property type="match status" value="1"/>
</dbReference>
<dbReference type="AlphaFoldDB" id="A0A381QSF6"/>
<evidence type="ECO:0000259" key="1">
    <source>
        <dbReference type="Pfam" id="PF12849"/>
    </source>
</evidence>
<sequence length="268" mass="29893">MKKTLLVALLYFFCAGLVQAEPIRLATTTSTDNSGLLKVLIPYFEKQTGHVVHVLSVGTGHALRMGQDGNVDVVLVHAPTAEMRFVDAGYGLNRRNLMYNDFVIVGPADDPANIHGENNAVRSLQKIARGKILFVSRGDDSGTHKKELYLWKKAKWIPELSWYREVGQGMGRALQMANELNAYTITDRGTWLVMRSQLSLKLLAEGDAELYNPYSIIAVNPARYPSINYLGAMSLIAWLTSVEGQNRIRNFRLEGQALFIPTAIKKLK</sequence>
<proteinExistence type="predicted"/>
<dbReference type="SUPFAM" id="SSF53850">
    <property type="entry name" value="Periplasmic binding protein-like II"/>
    <property type="match status" value="1"/>
</dbReference>
<reference evidence="2" key="1">
    <citation type="submission" date="2018-05" db="EMBL/GenBank/DDBJ databases">
        <authorList>
            <person name="Lanie J.A."/>
            <person name="Ng W.-L."/>
            <person name="Kazmierczak K.M."/>
            <person name="Andrzejewski T.M."/>
            <person name="Davidsen T.M."/>
            <person name="Wayne K.J."/>
            <person name="Tettelin H."/>
            <person name="Glass J.I."/>
            <person name="Rusch D."/>
            <person name="Podicherti R."/>
            <person name="Tsui H.-C.T."/>
            <person name="Winkler M.E."/>
        </authorList>
    </citation>
    <scope>NUCLEOTIDE SEQUENCE</scope>
</reference>
<name>A0A381QSF6_9ZZZZ</name>
<protein>
    <recommendedName>
        <fullName evidence="1">PBP domain-containing protein</fullName>
    </recommendedName>
</protein>
<feature type="domain" description="PBP" evidence="1">
    <location>
        <begin position="25"/>
        <end position="242"/>
    </location>
</feature>
<evidence type="ECO:0000313" key="2">
    <source>
        <dbReference type="EMBL" id="SUZ82060.1"/>
    </source>
</evidence>
<dbReference type="PANTHER" id="PTHR37945:SF1">
    <property type="entry name" value="EXTRACELLULAR TUNGSTATE BINDING PROTEIN"/>
    <property type="match status" value="1"/>
</dbReference>
<dbReference type="EMBL" id="UINC01001489">
    <property type="protein sequence ID" value="SUZ82060.1"/>
    <property type="molecule type" value="Genomic_DNA"/>
</dbReference>
<accession>A0A381QSF6</accession>
<organism evidence="2">
    <name type="scientific">marine metagenome</name>
    <dbReference type="NCBI Taxonomy" id="408172"/>
    <lineage>
        <taxon>unclassified sequences</taxon>
        <taxon>metagenomes</taxon>
        <taxon>ecological metagenomes</taxon>
    </lineage>
</organism>
<gene>
    <name evidence="2" type="ORF">METZ01_LOCUS34914</name>
</gene>
<dbReference type="InterPro" id="IPR052738">
    <property type="entry name" value="ABC-Tungstate_binding"/>
</dbReference>
<dbReference type="InterPro" id="IPR024370">
    <property type="entry name" value="PBP_domain"/>
</dbReference>
<dbReference type="PANTHER" id="PTHR37945">
    <property type="entry name" value="EXTRACELLULAR TUNGSTATE BINDING PROTEIN"/>
    <property type="match status" value="1"/>
</dbReference>
<dbReference type="Gene3D" id="3.40.190.10">
    <property type="entry name" value="Periplasmic binding protein-like II"/>
    <property type="match status" value="2"/>
</dbReference>